<dbReference type="Pfam" id="PF13630">
    <property type="entry name" value="SdpI"/>
    <property type="match status" value="1"/>
</dbReference>
<dbReference type="AlphaFoldDB" id="A0A4V2ESH9"/>
<evidence type="ECO:0000313" key="2">
    <source>
        <dbReference type="EMBL" id="RZS37633.1"/>
    </source>
</evidence>
<name>A0A4V2ESH9_9PSEU</name>
<keyword evidence="3" id="KW-1185">Reference proteome</keyword>
<keyword evidence="1" id="KW-1133">Transmembrane helix</keyword>
<reference evidence="2 3" key="1">
    <citation type="submission" date="2019-02" db="EMBL/GenBank/DDBJ databases">
        <title>Genomic Encyclopedia of Type Strains, Phase IV (KMG-IV): sequencing the most valuable type-strain genomes for metagenomic binning, comparative biology and taxonomic classification.</title>
        <authorList>
            <person name="Goeker M."/>
        </authorList>
    </citation>
    <scope>NUCLEOTIDE SEQUENCE [LARGE SCALE GENOMIC DNA]</scope>
    <source>
        <strain evidence="2 3">DSM 101727</strain>
    </source>
</reference>
<feature type="transmembrane region" description="Helical" evidence="1">
    <location>
        <begin position="85"/>
        <end position="106"/>
    </location>
</feature>
<keyword evidence="1" id="KW-0472">Membrane</keyword>
<protein>
    <submittedName>
        <fullName evidence="2">SdpI/YhfL family protein</fullName>
    </submittedName>
</protein>
<dbReference type="RefSeq" id="WP_341273169.1">
    <property type="nucleotide sequence ID" value="NZ_SGWQ01000005.1"/>
</dbReference>
<gene>
    <name evidence="2" type="ORF">EV193_105191</name>
</gene>
<accession>A0A4V2ESH9</accession>
<feature type="transmembrane region" description="Helical" evidence="1">
    <location>
        <begin position="6"/>
        <end position="27"/>
    </location>
</feature>
<proteinExistence type="predicted"/>
<feature type="transmembrane region" description="Helical" evidence="1">
    <location>
        <begin position="57"/>
        <end position="79"/>
    </location>
</feature>
<dbReference type="EMBL" id="SGWQ01000005">
    <property type="protein sequence ID" value="RZS37633.1"/>
    <property type="molecule type" value="Genomic_DNA"/>
</dbReference>
<sequence>MSTTLIVLTALLVLLGAAVAVVGYLGLAERLPRNRFSGVRTEATMRDDDAFRVGNKVAGAPILAGGLVAVAGGAIAWVMPSTAGAIVSMLLGAVGMVVIAVAGGIVGHRAAAATPKAMPAGCKGCACGGGGCAVLQA</sequence>
<comment type="caution">
    <text evidence="2">The sequence shown here is derived from an EMBL/GenBank/DDBJ whole genome shotgun (WGS) entry which is preliminary data.</text>
</comment>
<dbReference type="InterPro" id="IPR025962">
    <property type="entry name" value="SdpI/YhfL"/>
</dbReference>
<dbReference type="Proteomes" id="UP000294257">
    <property type="component" value="Unassembled WGS sequence"/>
</dbReference>
<evidence type="ECO:0000256" key="1">
    <source>
        <dbReference type="SAM" id="Phobius"/>
    </source>
</evidence>
<keyword evidence="1" id="KW-0812">Transmembrane</keyword>
<evidence type="ECO:0000313" key="3">
    <source>
        <dbReference type="Proteomes" id="UP000294257"/>
    </source>
</evidence>
<organism evidence="2 3">
    <name type="scientific">Herbihabitans rhizosphaerae</name>
    <dbReference type="NCBI Taxonomy" id="1872711"/>
    <lineage>
        <taxon>Bacteria</taxon>
        <taxon>Bacillati</taxon>
        <taxon>Actinomycetota</taxon>
        <taxon>Actinomycetes</taxon>
        <taxon>Pseudonocardiales</taxon>
        <taxon>Pseudonocardiaceae</taxon>
        <taxon>Herbihabitans</taxon>
    </lineage>
</organism>